<feature type="non-terminal residue" evidence="6">
    <location>
        <position position="1"/>
    </location>
</feature>
<evidence type="ECO:0000313" key="8">
    <source>
        <dbReference type="Proteomes" id="UP000618051"/>
    </source>
</evidence>
<proteinExistence type="predicted"/>
<dbReference type="PANTHER" id="PTHR35971:SF5">
    <property type="entry name" value="OBSCURIN LIKE CYTOSKELETAL ADAPTOR 1"/>
    <property type="match status" value="1"/>
</dbReference>
<feature type="domain" description="Ig-like" evidence="5">
    <location>
        <begin position="1"/>
        <end position="79"/>
    </location>
</feature>
<dbReference type="Pfam" id="PF07679">
    <property type="entry name" value="I-set"/>
    <property type="match status" value="9"/>
</dbReference>
<dbReference type="SMART" id="SM00409">
    <property type="entry name" value="IG"/>
    <property type="match status" value="9"/>
</dbReference>
<feature type="domain" description="Ig-like" evidence="5">
    <location>
        <begin position="391"/>
        <end position="473"/>
    </location>
</feature>
<dbReference type="InterPro" id="IPR007110">
    <property type="entry name" value="Ig-like_dom"/>
</dbReference>
<comment type="subcellular location">
    <subcellularLocation>
        <location evidence="1">Cytoplasm</location>
    </subcellularLocation>
</comment>
<reference evidence="6" key="1">
    <citation type="submission" date="2020-10" db="EMBL/GenBank/DDBJ databases">
        <title>Feather gene expression reveals the developmental basis of iridescence in African starlings.</title>
        <authorList>
            <person name="Rubenstein D.R."/>
        </authorList>
    </citation>
    <scope>NUCLEOTIDE SEQUENCE</scope>
    <source>
        <strain evidence="6">SS15</strain>
        <tissue evidence="6">Liver</tissue>
    </source>
</reference>
<feature type="domain" description="Ig-like" evidence="5">
    <location>
        <begin position="475"/>
        <end position="559"/>
    </location>
</feature>
<dbReference type="OrthoDB" id="10072266at2759"/>
<dbReference type="FunFam" id="2.60.40.10:FF:000228">
    <property type="entry name" value="obscurin isoform X4"/>
    <property type="match status" value="8"/>
</dbReference>
<evidence type="ECO:0000313" key="7">
    <source>
        <dbReference type="EMBL" id="KAI1242528.1"/>
    </source>
</evidence>
<dbReference type="InterPro" id="IPR013783">
    <property type="entry name" value="Ig-like_fold"/>
</dbReference>
<gene>
    <name evidence="7" type="ORF">IHE44_0000058</name>
    <name evidence="6" type="ORF">IHE44_013598</name>
</gene>
<reference evidence="7" key="3">
    <citation type="submission" date="2022-01" db="EMBL/GenBank/DDBJ databases">
        <authorList>
            <person name="Rubenstein D.R."/>
        </authorList>
    </citation>
    <scope>NUCLEOTIDE SEQUENCE</scope>
    <source>
        <strain evidence="7">SS15</strain>
        <tissue evidence="7">Liver</tissue>
    </source>
</reference>
<dbReference type="AlphaFoldDB" id="A0A835NRA9"/>
<keyword evidence="8" id="KW-1185">Reference proteome</keyword>
<evidence type="ECO:0000259" key="5">
    <source>
        <dbReference type="PROSITE" id="PS50835"/>
    </source>
</evidence>
<dbReference type="PROSITE" id="PS50835">
    <property type="entry name" value="IG_LIKE"/>
    <property type="match status" value="9"/>
</dbReference>
<feature type="domain" description="Ig-like" evidence="5">
    <location>
        <begin position="174"/>
        <end position="257"/>
    </location>
</feature>
<evidence type="ECO:0000256" key="3">
    <source>
        <dbReference type="ARBA" id="ARBA00022553"/>
    </source>
</evidence>
<name>A0A835NRA9_9PASS</name>
<dbReference type="PANTHER" id="PTHR35971">
    <property type="entry name" value="SI:DKEY-31G6.6"/>
    <property type="match status" value="1"/>
</dbReference>
<keyword evidence="4" id="KW-1015">Disulfide bond</keyword>
<dbReference type="InterPro" id="IPR036179">
    <property type="entry name" value="Ig-like_dom_sf"/>
</dbReference>
<evidence type="ECO:0000256" key="2">
    <source>
        <dbReference type="ARBA" id="ARBA00022490"/>
    </source>
</evidence>
<dbReference type="Proteomes" id="UP000618051">
    <property type="component" value="Unassembled WGS sequence"/>
</dbReference>
<feature type="domain" description="Ig-like" evidence="5">
    <location>
        <begin position="743"/>
        <end position="826"/>
    </location>
</feature>
<comment type="caution">
    <text evidence="6">The sequence shown here is derived from an EMBL/GenBank/DDBJ whole genome shotgun (WGS) entry which is preliminary data.</text>
</comment>
<dbReference type="InterPro" id="IPR013098">
    <property type="entry name" value="Ig_I-set"/>
</dbReference>
<dbReference type="InterPro" id="IPR003598">
    <property type="entry name" value="Ig_sub2"/>
</dbReference>
<dbReference type="Gene3D" id="2.60.40.10">
    <property type="entry name" value="Immunoglobulins"/>
    <property type="match status" value="10"/>
</dbReference>
<dbReference type="GO" id="GO:0005737">
    <property type="term" value="C:cytoplasm"/>
    <property type="evidence" value="ECO:0007669"/>
    <property type="project" value="UniProtKB-SubCell"/>
</dbReference>
<organism evidence="6">
    <name type="scientific">Lamprotornis superbus</name>
    <dbReference type="NCBI Taxonomy" id="245042"/>
    <lineage>
        <taxon>Eukaryota</taxon>
        <taxon>Metazoa</taxon>
        <taxon>Chordata</taxon>
        <taxon>Craniata</taxon>
        <taxon>Vertebrata</taxon>
        <taxon>Euteleostomi</taxon>
        <taxon>Archelosauria</taxon>
        <taxon>Archosauria</taxon>
        <taxon>Dinosauria</taxon>
        <taxon>Saurischia</taxon>
        <taxon>Theropoda</taxon>
        <taxon>Coelurosauria</taxon>
        <taxon>Aves</taxon>
        <taxon>Neognathae</taxon>
        <taxon>Neoaves</taxon>
        <taxon>Telluraves</taxon>
        <taxon>Australaves</taxon>
        <taxon>Passeriformes</taxon>
        <taxon>Sturnidae</taxon>
        <taxon>Lamprotornis</taxon>
    </lineage>
</organism>
<dbReference type="EMBL" id="JADDUC020000001">
    <property type="protein sequence ID" value="KAI1242528.1"/>
    <property type="molecule type" value="Genomic_DNA"/>
</dbReference>
<protein>
    <submittedName>
        <fullName evidence="6">Obscurin</fullName>
    </submittedName>
</protein>
<evidence type="ECO:0000313" key="6">
    <source>
        <dbReference type="EMBL" id="KAG0119949.1"/>
    </source>
</evidence>
<keyword evidence="2" id="KW-0963">Cytoplasm</keyword>
<dbReference type="InterPro" id="IPR003599">
    <property type="entry name" value="Ig_sub"/>
</dbReference>
<feature type="domain" description="Ig-like" evidence="5">
    <location>
        <begin position="86"/>
        <end position="169"/>
    </location>
</feature>
<dbReference type="InterPro" id="IPR052385">
    <property type="entry name" value="Obscurin/Obscurin-like_Reg"/>
</dbReference>
<dbReference type="CDD" id="cd00096">
    <property type="entry name" value="Ig"/>
    <property type="match status" value="2"/>
</dbReference>
<evidence type="ECO:0000256" key="4">
    <source>
        <dbReference type="ARBA" id="ARBA00023157"/>
    </source>
</evidence>
<evidence type="ECO:0000256" key="1">
    <source>
        <dbReference type="ARBA" id="ARBA00004496"/>
    </source>
</evidence>
<feature type="domain" description="Ig-like" evidence="5">
    <location>
        <begin position="653"/>
        <end position="737"/>
    </location>
</feature>
<dbReference type="SUPFAM" id="SSF48726">
    <property type="entry name" value="Immunoglobulin"/>
    <property type="match status" value="10"/>
</dbReference>
<keyword evidence="3" id="KW-0597">Phosphoprotein</keyword>
<reference evidence="7 8" key="2">
    <citation type="journal article" date="2021" name="J. Hered.">
        <title>Feather Gene Expression Elucidates the Developmental Basis of Plumage Iridescence in African Starlings.</title>
        <authorList>
            <person name="Rubenstein D.R."/>
            <person name="Corvelo A."/>
            <person name="MacManes M.D."/>
            <person name="Maia R."/>
            <person name="Narzisi G."/>
            <person name="Rousaki A."/>
            <person name="Vandenabeele P."/>
            <person name="Shawkey M.D."/>
            <person name="Solomon J."/>
        </authorList>
    </citation>
    <scope>NUCLEOTIDE SEQUENCE [LARGE SCALE GENOMIC DNA]</scope>
    <source>
        <strain evidence="7">SS15</strain>
    </source>
</reference>
<sequence>IQESLRDEEVTEGQVATLSCELTKAAPVEWRKGSTLLKASDKYKMRQEGMVRKLLIQDVELKDAGEYTCVCGEQETTAALIVHALPALFKEDLKDLQAMESQTATLSCELSKAAAVAWKKGNKILRAGEKYIMRQEGALAELEIRDLELQDAGDYTCVCGDQHSTASLAVKALPVLFKEELKDEEAQEGASVTLRCELTKGAPVQWKIGPKVLKASDKYQMRQSGTTAELVIPHLDVKDAGDYTCVCGDQKTTATLTVHALPPLFKEELKDKEAEEGGEVSLLCELSKAAPVEWWKDQRILKPSGKYKMRQEGLKAELVIHEIAEEDAGDYTCWKKGQHILTSGTKYSMRQQGCAVELVVHGLELSDSGDYSCVCGDKTSTAALTVHVLPPEFKRELKDLEAVENGTAALQCELTKPAEVEWKKGQEVLKESSKYEMSQDGAVAKLIIHELEEEDAGVYTCVCGDQQTTATLTVNALFKQELQDTEAEESGTVTLRCELTKLKAPVEWRKGDVTLHPSVKYQMRQQGCAAELVISDLELDDSGIYSCDSGHQQTRAVLAVHALPITFKQPLQNKEFEEGSTATFCCELSKPRAAVEWRKGGVGLQPSQKYEMRQRGCLVELLIHNLRLEDTGEYSCDTGDQETRAALNVKALPVLFQKQLKDEEAEEGAMVKFQCELTKDNAAVEWRKGTMELFPCAKYEIKLSGRTAELVIHNVEPEDASDYTCDTGDQQSTAVLRVNAIKPQLKQQLRNEEVEVGGTARLCCEISISKAEVEWRKDGALLHSSSKYEMWQDGTLRELRVHHLEPGDAGEYSCKAGDQTSSAKLTVKGKTCLLEQRDF</sequence>
<feature type="domain" description="Ig-like" evidence="5">
    <location>
        <begin position="262"/>
        <end position="333"/>
    </location>
</feature>
<dbReference type="EMBL" id="JADDUC010000075">
    <property type="protein sequence ID" value="KAG0119949.1"/>
    <property type="molecule type" value="Genomic_DNA"/>
</dbReference>
<accession>A0A835NRA9</accession>
<feature type="non-terminal residue" evidence="6">
    <location>
        <position position="839"/>
    </location>
</feature>
<dbReference type="SMART" id="SM00408">
    <property type="entry name" value="IGc2"/>
    <property type="match status" value="9"/>
</dbReference>
<feature type="domain" description="Ig-like" evidence="5">
    <location>
        <begin position="564"/>
        <end position="648"/>
    </location>
</feature>